<dbReference type="Gene3D" id="3.40.50.300">
    <property type="entry name" value="P-loop containing nucleotide triphosphate hydrolases"/>
    <property type="match status" value="2"/>
</dbReference>
<dbReference type="PROSITE" id="PS50893">
    <property type="entry name" value="ABC_TRANSPORTER_2"/>
    <property type="match status" value="2"/>
</dbReference>
<evidence type="ECO:0000256" key="2">
    <source>
        <dbReference type="ARBA" id="ARBA00022840"/>
    </source>
</evidence>
<reference evidence="6" key="2">
    <citation type="submission" date="2021-09" db="EMBL/GenBank/DDBJ databases">
        <authorList>
            <person name="Gilroy R."/>
        </authorList>
    </citation>
    <scope>NUCLEOTIDE SEQUENCE</scope>
    <source>
        <strain evidence="6">CHK174-6876</strain>
    </source>
</reference>
<feature type="domain" description="ABC transporter" evidence="5">
    <location>
        <begin position="313"/>
        <end position="500"/>
    </location>
</feature>
<sequence>MSQIKIHNLSFSYPGQEKLLFHNVDLNLDSDWKLGLFGRNGRGKTTLLNLLQRKLEYTGEISQHVFFNYFPQPIYDPSQLAIYALSETVEFEEWQLERELNLMQVDPDIIWRPFESLSGGEQTKLRLALLFIDQSSFPLIDEPTNHLDLASRKQIANYLKKKKQGFIVVSHDREFVDQICDHILVIEKAKISLYSGNYSTYRKEKQLADSFEIQQNDKLKKDIIRLKQTALEKKKWSGTREKEKRGDPHKKGSGSVYDTGHIGARAARTMKRSKSLEKRMNEEINDKEKLLKNIEQVDELELNFRPSHQQTLIHAENLRLSYEDTSLFEPISFEVKRGRQVGLLGPNGVGKTSLIKTLTKDFDGTVSGVIEHPAKIKISYIRQEFEQNLGYLADFAAANSLNYEMFLNNLHKLGLERAVFEQKIENMSMGQRKRVEVAKSLSQPAELYIWDEPLNYLDIYNQDQLTKLITEVKPTLLLIEHDQLFITEATSEVIQLKKFH</sequence>
<name>A0A921FA17_9LACO</name>
<dbReference type="Proteomes" id="UP000707535">
    <property type="component" value="Unassembled WGS sequence"/>
</dbReference>
<dbReference type="SUPFAM" id="SSF52540">
    <property type="entry name" value="P-loop containing nucleoside triphosphate hydrolases"/>
    <property type="match status" value="2"/>
</dbReference>
<feature type="domain" description="ABC transporter" evidence="5">
    <location>
        <begin position="4"/>
        <end position="213"/>
    </location>
</feature>
<organism evidence="6 7">
    <name type="scientific">Ligilactobacillus acidipiscis</name>
    <dbReference type="NCBI Taxonomy" id="89059"/>
    <lineage>
        <taxon>Bacteria</taxon>
        <taxon>Bacillati</taxon>
        <taxon>Bacillota</taxon>
        <taxon>Bacilli</taxon>
        <taxon>Lactobacillales</taxon>
        <taxon>Lactobacillaceae</taxon>
        <taxon>Ligilactobacillus</taxon>
    </lineage>
</organism>
<dbReference type="EMBL" id="DYXG01000041">
    <property type="protein sequence ID" value="HJE96927.1"/>
    <property type="molecule type" value="Genomic_DNA"/>
</dbReference>
<dbReference type="CDD" id="cd03221">
    <property type="entry name" value="ABCF_EF-3"/>
    <property type="match status" value="2"/>
</dbReference>
<feature type="compositionally biased region" description="Basic and acidic residues" evidence="4">
    <location>
        <begin position="235"/>
        <end position="250"/>
    </location>
</feature>
<evidence type="ECO:0000313" key="6">
    <source>
        <dbReference type="EMBL" id="HJE96927.1"/>
    </source>
</evidence>
<dbReference type="PANTHER" id="PTHR42855:SF2">
    <property type="entry name" value="DRUG RESISTANCE ABC TRANSPORTER,ATP-BINDING PROTEIN"/>
    <property type="match status" value="1"/>
</dbReference>
<feature type="region of interest" description="Disordered" evidence="4">
    <location>
        <begin position="235"/>
        <end position="259"/>
    </location>
</feature>
<keyword evidence="3" id="KW-0175">Coiled coil</keyword>
<comment type="caution">
    <text evidence="6">The sequence shown here is derived from an EMBL/GenBank/DDBJ whole genome shotgun (WGS) entry which is preliminary data.</text>
</comment>
<keyword evidence="1" id="KW-0547">Nucleotide-binding</keyword>
<evidence type="ECO:0000256" key="1">
    <source>
        <dbReference type="ARBA" id="ARBA00022741"/>
    </source>
</evidence>
<reference evidence="6" key="1">
    <citation type="journal article" date="2021" name="PeerJ">
        <title>Extensive microbial diversity within the chicken gut microbiome revealed by metagenomics and culture.</title>
        <authorList>
            <person name="Gilroy R."/>
            <person name="Ravi A."/>
            <person name="Getino M."/>
            <person name="Pursley I."/>
            <person name="Horton D.L."/>
            <person name="Alikhan N.F."/>
            <person name="Baker D."/>
            <person name="Gharbi K."/>
            <person name="Hall N."/>
            <person name="Watson M."/>
            <person name="Adriaenssens E.M."/>
            <person name="Foster-Nyarko E."/>
            <person name="Jarju S."/>
            <person name="Secka A."/>
            <person name="Antonio M."/>
            <person name="Oren A."/>
            <person name="Chaudhuri R.R."/>
            <person name="La Ragione R."/>
            <person name="Hildebrand F."/>
            <person name="Pallen M.J."/>
        </authorList>
    </citation>
    <scope>NUCLEOTIDE SEQUENCE</scope>
    <source>
        <strain evidence="6">CHK174-6876</strain>
    </source>
</reference>
<dbReference type="GO" id="GO:0016887">
    <property type="term" value="F:ATP hydrolysis activity"/>
    <property type="evidence" value="ECO:0007669"/>
    <property type="project" value="InterPro"/>
</dbReference>
<dbReference type="Pfam" id="PF00005">
    <property type="entry name" value="ABC_tran"/>
    <property type="match status" value="2"/>
</dbReference>
<evidence type="ECO:0000256" key="4">
    <source>
        <dbReference type="SAM" id="MobiDB-lite"/>
    </source>
</evidence>
<proteinExistence type="predicted"/>
<dbReference type="InterPro" id="IPR017871">
    <property type="entry name" value="ABC_transporter-like_CS"/>
</dbReference>
<protein>
    <submittedName>
        <fullName evidence="6">ABC-F type ribosomal protection protein</fullName>
    </submittedName>
</protein>
<gene>
    <name evidence="6" type="primary">abc-f</name>
    <name evidence="6" type="ORF">K8V00_04835</name>
</gene>
<dbReference type="InterPro" id="IPR027417">
    <property type="entry name" value="P-loop_NTPase"/>
</dbReference>
<dbReference type="InterPro" id="IPR003439">
    <property type="entry name" value="ABC_transporter-like_ATP-bd"/>
</dbReference>
<keyword evidence="2" id="KW-0067">ATP-binding</keyword>
<evidence type="ECO:0000259" key="5">
    <source>
        <dbReference type="PROSITE" id="PS50893"/>
    </source>
</evidence>
<dbReference type="NCBIfam" id="NF000355">
    <property type="entry name" value="ribo_prot_ABC_F"/>
    <property type="match status" value="1"/>
</dbReference>
<dbReference type="PANTHER" id="PTHR42855">
    <property type="entry name" value="ABC TRANSPORTER ATP-BINDING SUBUNIT"/>
    <property type="match status" value="1"/>
</dbReference>
<dbReference type="InterPro" id="IPR051309">
    <property type="entry name" value="ABCF_ATPase"/>
</dbReference>
<dbReference type="InterPro" id="IPR003593">
    <property type="entry name" value="AAA+_ATPase"/>
</dbReference>
<dbReference type="GO" id="GO:0005524">
    <property type="term" value="F:ATP binding"/>
    <property type="evidence" value="ECO:0007669"/>
    <property type="project" value="UniProtKB-KW"/>
</dbReference>
<dbReference type="SMART" id="SM00382">
    <property type="entry name" value="AAA"/>
    <property type="match status" value="2"/>
</dbReference>
<accession>A0A921FA17</accession>
<dbReference type="AlphaFoldDB" id="A0A921FA17"/>
<dbReference type="PROSITE" id="PS00211">
    <property type="entry name" value="ABC_TRANSPORTER_1"/>
    <property type="match status" value="1"/>
</dbReference>
<feature type="coiled-coil region" evidence="3">
    <location>
        <begin position="273"/>
        <end position="300"/>
    </location>
</feature>
<evidence type="ECO:0000256" key="3">
    <source>
        <dbReference type="SAM" id="Coils"/>
    </source>
</evidence>
<evidence type="ECO:0000313" key="7">
    <source>
        <dbReference type="Proteomes" id="UP000707535"/>
    </source>
</evidence>